<evidence type="ECO:0000256" key="1">
    <source>
        <dbReference type="ARBA" id="ARBA00022679"/>
    </source>
</evidence>
<keyword evidence="6" id="KW-0614">Plasmid</keyword>
<sequence>MYASASSIGHHGEIIQGVFRDGEDRLHRGLVTLPFVPRHSIALARSTNSATVEIEPKHKRKALQAIKMFLERANRGATGIHVTIKSNIPEGFGLGSSTADIVSSVGATARLLGASVKSRDLFRLAVQAETASDGIMFLKWPHLVCQREGRVLERYKWRLPRFSLLSFNAAPNDPVDTLDYTAARYSDDEIDEFQVLRALLRRAFKKQDLALLAEVATRSSIINQRHLPQPHFDEILEIVRDAKAPGLQVAHSGRMIGIILRPEWRYHSRSVQTIQRELLHLGFFPEYHGAPHPHCV</sequence>
<keyword evidence="2" id="KW-0547">Nucleotide-binding</keyword>
<feature type="domain" description="GHMP kinase N-terminal" evidence="5">
    <location>
        <begin position="62"/>
        <end position="135"/>
    </location>
</feature>
<dbReference type="InterPro" id="IPR012363">
    <property type="entry name" value="PduX"/>
</dbReference>
<keyword evidence="4" id="KW-0067">ATP-binding</keyword>
<evidence type="ECO:0000259" key="5">
    <source>
        <dbReference type="Pfam" id="PF00288"/>
    </source>
</evidence>
<accession>A0ABY5MS20</accession>
<geneLocation type="plasmid" evidence="6 7">
    <name>p1536_1</name>
</geneLocation>
<organism evidence="6 7">
    <name type="scientific">Nitratireductor thuwali</name>
    <dbReference type="NCBI Taxonomy" id="2267699"/>
    <lineage>
        <taxon>Bacteria</taxon>
        <taxon>Pseudomonadati</taxon>
        <taxon>Pseudomonadota</taxon>
        <taxon>Alphaproteobacteria</taxon>
        <taxon>Hyphomicrobiales</taxon>
        <taxon>Phyllobacteriaceae</taxon>
        <taxon>Nitratireductor</taxon>
    </lineage>
</organism>
<proteinExistence type="predicted"/>
<dbReference type="EC" id="2.7.1.177" evidence="6"/>
<keyword evidence="3 6" id="KW-0418">Kinase</keyword>
<dbReference type="SUPFAM" id="SSF54211">
    <property type="entry name" value="Ribosomal protein S5 domain 2-like"/>
    <property type="match status" value="1"/>
</dbReference>
<gene>
    <name evidence="6" type="primary">pduX</name>
    <name evidence="6" type="ORF">NTH_04176</name>
</gene>
<evidence type="ECO:0000256" key="4">
    <source>
        <dbReference type="ARBA" id="ARBA00022840"/>
    </source>
</evidence>
<keyword evidence="7" id="KW-1185">Reference proteome</keyword>
<dbReference type="Gene3D" id="3.30.230.10">
    <property type="match status" value="1"/>
</dbReference>
<name>A0ABY5MS20_9HYPH</name>
<dbReference type="Proteomes" id="UP001342418">
    <property type="component" value="Plasmid p1536_1"/>
</dbReference>
<dbReference type="PIRSF" id="PIRSF033887">
    <property type="entry name" value="PduX"/>
    <property type="match status" value="1"/>
</dbReference>
<evidence type="ECO:0000313" key="7">
    <source>
        <dbReference type="Proteomes" id="UP001342418"/>
    </source>
</evidence>
<dbReference type="InterPro" id="IPR020568">
    <property type="entry name" value="Ribosomal_Su5_D2-typ_SF"/>
</dbReference>
<dbReference type="PANTHER" id="PTHR43527:SF1">
    <property type="entry name" value="L-THREONINE KINASE"/>
    <property type="match status" value="1"/>
</dbReference>
<evidence type="ECO:0000256" key="2">
    <source>
        <dbReference type="ARBA" id="ARBA00022741"/>
    </source>
</evidence>
<dbReference type="GO" id="GO:0016301">
    <property type="term" value="F:kinase activity"/>
    <property type="evidence" value="ECO:0007669"/>
    <property type="project" value="UniProtKB-KW"/>
</dbReference>
<dbReference type="Pfam" id="PF00288">
    <property type="entry name" value="GHMP_kinases_N"/>
    <property type="match status" value="1"/>
</dbReference>
<reference evidence="6 7" key="1">
    <citation type="submission" date="2018-07" db="EMBL/GenBank/DDBJ databases">
        <title>Genome sequence of Nitratireductor thuwali#1536.</title>
        <authorList>
            <person name="Michoud G."/>
            <person name="Merlino G."/>
            <person name="Sefrji F.O."/>
            <person name="Daffonchio D."/>
        </authorList>
    </citation>
    <scope>NUCLEOTIDE SEQUENCE [LARGE SCALE GENOMIC DNA]</scope>
    <source>
        <strain evidence="6 7">Nit1536</strain>
        <plasmid evidence="6 7">p1536_1</plasmid>
    </source>
</reference>
<dbReference type="PANTHER" id="PTHR43527">
    <property type="entry name" value="4-DIPHOSPHOCYTIDYL-2-C-METHYL-D-ERYTHRITOL KINASE, CHLOROPLASTIC"/>
    <property type="match status" value="1"/>
</dbReference>
<dbReference type="InterPro" id="IPR014721">
    <property type="entry name" value="Ribsml_uS5_D2-typ_fold_subgr"/>
</dbReference>
<dbReference type="EMBL" id="CP030942">
    <property type="protein sequence ID" value="UUP19664.1"/>
    <property type="molecule type" value="Genomic_DNA"/>
</dbReference>
<evidence type="ECO:0000256" key="3">
    <source>
        <dbReference type="ARBA" id="ARBA00022777"/>
    </source>
</evidence>
<dbReference type="InterPro" id="IPR006204">
    <property type="entry name" value="GHMP_kinase_N_dom"/>
</dbReference>
<keyword evidence="1 6" id="KW-0808">Transferase</keyword>
<evidence type="ECO:0000313" key="6">
    <source>
        <dbReference type="EMBL" id="UUP19664.1"/>
    </source>
</evidence>
<protein>
    <submittedName>
        <fullName evidence="6">L-threonine kinase</fullName>
        <ecNumber evidence="6">2.7.1.177</ecNumber>
    </submittedName>
</protein>
<dbReference type="RefSeq" id="WP_338532124.1">
    <property type="nucleotide sequence ID" value="NZ_CP030942.1"/>
</dbReference>